<organism evidence="1">
    <name type="scientific">Beta vulgaris</name>
    <name type="common">Sugar beet</name>
    <dbReference type="NCBI Taxonomy" id="161934"/>
    <lineage>
        <taxon>Eukaryota</taxon>
        <taxon>Viridiplantae</taxon>
        <taxon>Streptophyta</taxon>
        <taxon>Embryophyta</taxon>
        <taxon>Tracheophyta</taxon>
        <taxon>Spermatophyta</taxon>
        <taxon>Magnoliopsida</taxon>
        <taxon>eudicotyledons</taxon>
        <taxon>Gunneridae</taxon>
        <taxon>Pentapetalae</taxon>
        <taxon>Caryophyllales</taxon>
        <taxon>Chenopodiaceae</taxon>
        <taxon>Betoideae</taxon>
        <taxon>Beta</taxon>
    </lineage>
</organism>
<sequence>MAGTSNKASRLKHTLNATTIDRSPITFSSTEPIFHTVEGVKPIAEGSAYLPISKENVRYLTFLLIEYQRGKLKRKGRIWKKTRLFDVRDETRKEKWKQKDCSWMGLQ</sequence>
<dbReference type="EMBL" id="GU057342">
    <property type="protein sequence ID" value="ACY01930.1"/>
    <property type="molecule type" value="Genomic_DNA"/>
</dbReference>
<proteinExistence type="predicted"/>
<reference evidence="1" key="1">
    <citation type="submission" date="2009-09" db="EMBL/GenBank/DDBJ databases">
        <title>A Sugarbeat Map3k of the Type That Positively Controls R Gene Disease Resistance.</title>
        <authorList>
            <person name="Shao J.Y."/>
            <person name="Kuykendall L.D."/>
            <person name="Naegel R."/>
            <person name="McGrath J.M."/>
        </authorList>
    </citation>
    <scope>NUCLEOTIDE SEQUENCE</scope>
</reference>
<name>E2DMZ7_BETVU</name>
<protein>
    <submittedName>
        <fullName evidence="1">Uncharacterized protein</fullName>
    </submittedName>
</protein>
<dbReference type="AlphaFoldDB" id="E2DMZ7"/>
<accession>E2DMZ7</accession>
<evidence type="ECO:0000313" key="1">
    <source>
        <dbReference type="EMBL" id="ACY01930.1"/>
    </source>
</evidence>